<dbReference type="Proteomes" id="UP000002051">
    <property type="component" value="Unassembled WGS sequence"/>
</dbReference>
<sequence length="83" mass="9531">MGLFLFLLWFNIEYDFLTAVNELLTVEKQYPSLHFPSRFNGVHNLERDMAIKILNNGHGCGRVKVFAISTVMDIAIQITIFVV</sequence>
<dbReference type="AlphaFoldDB" id="A0A072TEV3"/>
<accession>A0A072TEV3</accession>
<feature type="chain" id="PRO_5014498655" description="Transmembrane protein" evidence="1">
    <location>
        <begin position="20"/>
        <end position="83"/>
    </location>
</feature>
<dbReference type="EnsemblPlants" id="KEH15877">
    <property type="protein sequence ID" value="KEH15877"/>
    <property type="gene ID" value="MTR_0472s0020"/>
</dbReference>
<name>A0A072TEV3_MEDTR</name>
<evidence type="ECO:0000313" key="4">
    <source>
        <dbReference type="Proteomes" id="UP000002051"/>
    </source>
</evidence>
<evidence type="ECO:0000256" key="1">
    <source>
        <dbReference type="SAM" id="SignalP"/>
    </source>
</evidence>
<dbReference type="HOGENOM" id="CLU_2546126_0_0_1"/>
<evidence type="ECO:0000313" key="3">
    <source>
        <dbReference type="EnsemblPlants" id="KEH15877"/>
    </source>
</evidence>
<keyword evidence="4" id="KW-1185">Reference proteome</keyword>
<organism evidence="2 4">
    <name type="scientific">Medicago truncatula</name>
    <name type="common">Barrel medic</name>
    <name type="synonym">Medicago tribuloides</name>
    <dbReference type="NCBI Taxonomy" id="3880"/>
    <lineage>
        <taxon>Eukaryota</taxon>
        <taxon>Viridiplantae</taxon>
        <taxon>Streptophyta</taxon>
        <taxon>Embryophyta</taxon>
        <taxon>Tracheophyta</taxon>
        <taxon>Spermatophyta</taxon>
        <taxon>Magnoliopsida</taxon>
        <taxon>eudicotyledons</taxon>
        <taxon>Gunneridae</taxon>
        <taxon>Pentapetalae</taxon>
        <taxon>rosids</taxon>
        <taxon>fabids</taxon>
        <taxon>Fabales</taxon>
        <taxon>Fabaceae</taxon>
        <taxon>Papilionoideae</taxon>
        <taxon>50 kb inversion clade</taxon>
        <taxon>NPAAA clade</taxon>
        <taxon>Hologalegina</taxon>
        <taxon>IRL clade</taxon>
        <taxon>Trifolieae</taxon>
        <taxon>Medicago</taxon>
    </lineage>
</organism>
<reference evidence="2 4" key="1">
    <citation type="journal article" date="2011" name="Nature">
        <title>The Medicago genome provides insight into the evolution of rhizobial symbioses.</title>
        <authorList>
            <person name="Young N.D."/>
            <person name="Debelle F."/>
            <person name="Oldroyd G.E."/>
            <person name="Geurts R."/>
            <person name="Cannon S.B."/>
            <person name="Udvardi M.K."/>
            <person name="Benedito V.A."/>
            <person name="Mayer K.F."/>
            <person name="Gouzy J."/>
            <person name="Schoof H."/>
            <person name="Van de Peer Y."/>
            <person name="Proost S."/>
            <person name="Cook D.R."/>
            <person name="Meyers B.C."/>
            <person name="Spannagl M."/>
            <person name="Cheung F."/>
            <person name="De Mita S."/>
            <person name="Krishnakumar V."/>
            <person name="Gundlach H."/>
            <person name="Zhou S."/>
            <person name="Mudge J."/>
            <person name="Bharti A.K."/>
            <person name="Murray J.D."/>
            <person name="Naoumkina M.A."/>
            <person name="Rosen B."/>
            <person name="Silverstein K.A."/>
            <person name="Tang H."/>
            <person name="Rombauts S."/>
            <person name="Zhao P.X."/>
            <person name="Zhou P."/>
            <person name="Barbe V."/>
            <person name="Bardou P."/>
            <person name="Bechner M."/>
            <person name="Bellec A."/>
            <person name="Berger A."/>
            <person name="Berges H."/>
            <person name="Bidwell S."/>
            <person name="Bisseling T."/>
            <person name="Choisne N."/>
            <person name="Couloux A."/>
            <person name="Denny R."/>
            <person name="Deshpande S."/>
            <person name="Dai X."/>
            <person name="Doyle J.J."/>
            <person name="Dudez A.M."/>
            <person name="Farmer A.D."/>
            <person name="Fouteau S."/>
            <person name="Franken C."/>
            <person name="Gibelin C."/>
            <person name="Gish J."/>
            <person name="Goldstein S."/>
            <person name="Gonzalez A.J."/>
            <person name="Green P.J."/>
            <person name="Hallab A."/>
            <person name="Hartog M."/>
            <person name="Hua A."/>
            <person name="Humphray S.J."/>
            <person name="Jeong D.H."/>
            <person name="Jing Y."/>
            <person name="Jocker A."/>
            <person name="Kenton S.M."/>
            <person name="Kim D.J."/>
            <person name="Klee K."/>
            <person name="Lai H."/>
            <person name="Lang C."/>
            <person name="Lin S."/>
            <person name="Macmil S.L."/>
            <person name="Magdelenat G."/>
            <person name="Matthews L."/>
            <person name="McCorrison J."/>
            <person name="Monaghan E.L."/>
            <person name="Mun J.H."/>
            <person name="Najar F.Z."/>
            <person name="Nicholson C."/>
            <person name="Noirot C."/>
            <person name="O'Bleness M."/>
            <person name="Paule C.R."/>
            <person name="Poulain J."/>
            <person name="Prion F."/>
            <person name="Qin B."/>
            <person name="Qu C."/>
            <person name="Retzel E.F."/>
            <person name="Riddle C."/>
            <person name="Sallet E."/>
            <person name="Samain S."/>
            <person name="Samson N."/>
            <person name="Sanders I."/>
            <person name="Saurat O."/>
            <person name="Scarpelli C."/>
            <person name="Schiex T."/>
            <person name="Segurens B."/>
            <person name="Severin A.J."/>
            <person name="Sherrier D.J."/>
            <person name="Shi R."/>
            <person name="Sims S."/>
            <person name="Singer S.R."/>
            <person name="Sinharoy S."/>
            <person name="Sterck L."/>
            <person name="Viollet A."/>
            <person name="Wang B.B."/>
            <person name="Wang K."/>
            <person name="Wang M."/>
            <person name="Wang X."/>
            <person name="Warfsmann J."/>
            <person name="Weissenbach J."/>
            <person name="White D.D."/>
            <person name="White J.D."/>
            <person name="Wiley G.B."/>
            <person name="Wincker P."/>
            <person name="Xing Y."/>
            <person name="Yang L."/>
            <person name="Yao Z."/>
            <person name="Ying F."/>
            <person name="Zhai J."/>
            <person name="Zhou L."/>
            <person name="Zuber A."/>
            <person name="Denarie J."/>
            <person name="Dixon R.A."/>
            <person name="May G.D."/>
            <person name="Schwartz D.C."/>
            <person name="Rogers J."/>
            <person name="Quetier F."/>
            <person name="Town C.D."/>
            <person name="Roe B.A."/>
        </authorList>
    </citation>
    <scope>NUCLEOTIDE SEQUENCE [LARGE SCALE GENOMIC DNA]</scope>
    <source>
        <strain evidence="2">A17</strain>
        <strain evidence="3 4">cv. Jemalong A17</strain>
    </source>
</reference>
<evidence type="ECO:0008006" key="5">
    <source>
        <dbReference type="Google" id="ProtNLM"/>
    </source>
</evidence>
<gene>
    <name evidence="2" type="ORF">MTR_0472s0020</name>
</gene>
<keyword evidence="1" id="KW-0732">Signal</keyword>
<protein>
    <recommendedName>
        <fullName evidence="5">Transmembrane protein</fullName>
    </recommendedName>
</protein>
<evidence type="ECO:0000313" key="2">
    <source>
        <dbReference type="EMBL" id="KEH15877.1"/>
    </source>
</evidence>
<dbReference type="EMBL" id="KL403197">
    <property type="protein sequence ID" value="KEH15877.1"/>
    <property type="molecule type" value="Genomic_DNA"/>
</dbReference>
<proteinExistence type="predicted"/>
<reference evidence="3" key="3">
    <citation type="submission" date="2015-06" db="UniProtKB">
        <authorList>
            <consortium name="EnsemblPlants"/>
        </authorList>
    </citation>
    <scope>IDENTIFICATION</scope>
    <source>
        <strain evidence="3">cv. Jemalong A17</strain>
    </source>
</reference>
<reference evidence="2 4" key="2">
    <citation type="journal article" date="2014" name="BMC Genomics">
        <title>An improved genome release (version Mt4.0) for the model legume Medicago truncatula.</title>
        <authorList>
            <person name="Tang H."/>
            <person name="Krishnakumar V."/>
            <person name="Bidwell S."/>
            <person name="Rosen B."/>
            <person name="Chan A."/>
            <person name="Zhou S."/>
            <person name="Gentzbittel L."/>
            <person name="Childs K.L."/>
            <person name="Yandell M."/>
            <person name="Gundlach H."/>
            <person name="Mayer K.F."/>
            <person name="Schwartz D.C."/>
            <person name="Town C.D."/>
        </authorList>
    </citation>
    <scope>GENOME REANNOTATION</scope>
    <source>
        <strain evidence="2">A17</strain>
        <strain evidence="3 4">cv. Jemalong A17</strain>
    </source>
</reference>
<feature type="signal peptide" evidence="1">
    <location>
        <begin position="1"/>
        <end position="19"/>
    </location>
</feature>